<evidence type="ECO:0000313" key="1">
    <source>
        <dbReference type="EMBL" id="KAG2628603.1"/>
    </source>
</evidence>
<keyword evidence="2" id="KW-1185">Reference proteome</keyword>
<protein>
    <submittedName>
        <fullName evidence="1">Uncharacterized protein</fullName>
    </submittedName>
</protein>
<comment type="caution">
    <text evidence="1">The sequence shown here is derived from an EMBL/GenBank/DDBJ whole genome shotgun (WGS) entry which is preliminary data.</text>
</comment>
<gene>
    <name evidence="1" type="ORF">PVAP13_3KG245927</name>
</gene>
<dbReference type="AlphaFoldDB" id="A0A8T0V6V5"/>
<proteinExistence type="predicted"/>
<dbReference type="EMBL" id="CM029041">
    <property type="protein sequence ID" value="KAG2628603.1"/>
    <property type="molecule type" value="Genomic_DNA"/>
</dbReference>
<dbReference type="Proteomes" id="UP000823388">
    <property type="component" value="Chromosome 3K"/>
</dbReference>
<organism evidence="1 2">
    <name type="scientific">Panicum virgatum</name>
    <name type="common">Blackwell switchgrass</name>
    <dbReference type="NCBI Taxonomy" id="38727"/>
    <lineage>
        <taxon>Eukaryota</taxon>
        <taxon>Viridiplantae</taxon>
        <taxon>Streptophyta</taxon>
        <taxon>Embryophyta</taxon>
        <taxon>Tracheophyta</taxon>
        <taxon>Spermatophyta</taxon>
        <taxon>Magnoliopsida</taxon>
        <taxon>Liliopsida</taxon>
        <taxon>Poales</taxon>
        <taxon>Poaceae</taxon>
        <taxon>PACMAD clade</taxon>
        <taxon>Panicoideae</taxon>
        <taxon>Panicodae</taxon>
        <taxon>Paniceae</taxon>
        <taxon>Panicinae</taxon>
        <taxon>Panicum</taxon>
        <taxon>Panicum sect. Hiantes</taxon>
    </lineage>
</organism>
<accession>A0A8T0V6V5</accession>
<sequence>MARANRLFLQSSSNQGKWVSMLPHCVASAGYLSLPSSVFFRPSLCQRKSWASFRVANMRFKRGMMGKYHATLTGPPLLPFLPLISSGSFPSSALLSLPSLGLLKCSNPRLGQLLRQTRPLGFPLVACLLADPIVV</sequence>
<reference evidence="1" key="1">
    <citation type="submission" date="2020-05" db="EMBL/GenBank/DDBJ databases">
        <title>WGS assembly of Panicum virgatum.</title>
        <authorList>
            <person name="Lovell J.T."/>
            <person name="Jenkins J."/>
            <person name="Shu S."/>
            <person name="Juenger T.E."/>
            <person name="Schmutz J."/>
        </authorList>
    </citation>
    <scope>NUCLEOTIDE SEQUENCE</scope>
    <source>
        <strain evidence="1">AP13</strain>
    </source>
</reference>
<name>A0A8T0V6V5_PANVG</name>
<evidence type="ECO:0000313" key="2">
    <source>
        <dbReference type="Proteomes" id="UP000823388"/>
    </source>
</evidence>